<dbReference type="RefSeq" id="WP_119597761.1">
    <property type="nucleotide sequence ID" value="NZ_QXQA01000001.1"/>
</dbReference>
<sequence length="71" mass="8364">MAKPDNRADNVEHLQNHIENTQENLQEAEQYLAEHAEEISAVEKRNIIEKNENREDSIQAFKSEKQDEMNQ</sequence>
<dbReference type="AlphaFoldDB" id="A0A3A1VL65"/>
<evidence type="ECO:0000313" key="4">
    <source>
        <dbReference type="Proteomes" id="UP000266482"/>
    </source>
</evidence>
<evidence type="ECO:0000256" key="1">
    <source>
        <dbReference type="SAM" id="Coils"/>
    </source>
</evidence>
<keyword evidence="4" id="KW-1185">Reference proteome</keyword>
<dbReference type="NCBIfam" id="TIGR03090">
    <property type="entry name" value="SASP_tlp"/>
    <property type="match status" value="1"/>
</dbReference>
<comment type="caution">
    <text evidence="3">The sequence shown here is derived from an EMBL/GenBank/DDBJ whole genome shotgun (WGS) entry which is preliminary data.</text>
</comment>
<evidence type="ECO:0000256" key="2">
    <source>
        <dbReference type="SAM" id="MobiDB-lite"/>
    </source>
</evidence>
<proteinExistence type="inferred from homology"/>
<dbReference type="HAMAP" id="MF_01506">
    <property type="entry name" value="Tlp"/>
    <property type="match status" value="1"/>
</dbReference>
<accession>A0A3A1VL65</accession>
<feature type="region of interest" description="Disordered" evidence="2">
    <location>
        <begin position="46"/>
        <end position="71"/>
    </location>
</feature>
<dbReference type="OrthoDB" id="1799076at2"/>
<name>A0A3A1VL65_9BACL</name>
<reference evidence="3 4" key="1">
    <citation type="submission" date="2018-09" db="EMBL/GenBank/DDBJ databases">
        <title>Paenibacillus aracenensis nov. sp. isolated from a cave in southern Spain.</title>
        <authorList>
            <person name="Jurado V."/>
            <person name="Gutierrez-Patricio S."/>
            <person name="Gonzalez-Pimentel J.L."/>
            <person name="Miller A.Z."/>
            <person name="Laiz L."/>
            <person name="Saiz-Jimenez C."/>
        </authorList>
    </citation>
    <scope>NUCLEOTIDE SEQUENCE [LARGE SCALE GENOMIC DNA]</scope>
    <source>
        <strain evidence="3 4">DSM 22867</strain>
    </source>
</reference>
<gene>
    <name evidence="3" type="primary">tlp</name>
    <name evidence="3" type="ORF">D3P08_02150</name>
</gene>
<organism evidence="3 4">
    <name type="scientific">Paenibacillus nanensis</name>
    <dbReference type="NCBI Taxonomy" id="393251"/>
    <lineage>
        <taxon>Bacteria</taxon>
        <taxon>Bacillati</taxon>
        <taxon>Bacillota</taxon>
        <taxon>Bacilli</taxon>
        <taxon>Bacillales</taxon>
        <taxon>Paenibacillaceae</taxon>
        <taxon>Paenibacillus</taxon>
    </lineage>
</organism>
<protein>
    <submittedName>
        <fullName evidence="3">Small acid-soluble spore protein Tlp</fullName>
    </submittedName>
</protein>
<dbReference type="EMBL" id="QXQA01000001">
    <property type="protein sequence ID" value="RIX60386.1"/>
    <property type="molecule type" value="Genomic_DNA"/>
</dbReference>
<keyword evidence="1" id="KW-0175">Coiled coil</keyword>
<dbReference type="Pfam" id="PF19824">
    <property type="entry name" value="Tlp"/>
    <property type="match status" value="1"/>
</dbReference>
<dbReference type="InterPro" id="IPR017524">
    <property type="entry name" value="SASP_thioredoxin-like"/>
</dbReference>
<dbReference type="Proteomes" id="UP000266482">
    <property type="component" value="Unassembled WGS sequence"/>
</dbReference>
<feature type="coiled-coil region" evidence="1">
    <location>
        <begin position="11"/>
        <end position="45"/>
    </location>
</feature>
<evidence type="ECO:0000313" key="3">
    <source>
        <dbReference type="EMBL" id="RIX60386.1"/>
    </source>
</evidence>